<sequence length="157" mass="16347">MVLQQQCSEYHISDIIQLALEAVETCVSELPLRVNVDDDTVAAVVSLHAVLVGAFAVAVGISDVGGVLSGATWGWICSGQNLRRSRGSGRGGDRGGTSVVALEMDAAAPLHAHARLVCGSNRPLKSISSSYSALRPNGSLFATTWSFGKEGSPPKNL</sequence>
<comment type="caution">
    <text evidence="1">The sequence shown here is derived from an EMBL/GenBank/DDBJ whole genome shotgun (WGS) entry which is preliminary data.</text>
</comment>
<accession>A0A8S9V603</accession>
<gene>
    <name evidence="1" type="ORF">GN958_ATG01862</name>
</gene>
<organism evidence="1 2">
    <name type="scientific">Phytophthora infestans</name>
    <name type="common">Potato late blight agent</name>
    <name type="synonym">Botrytis infestans</name>
    <dbReference type="NCBI Taxonomy" id="4787"/>
    <lineage>
        <taxon>Eukaryota</taxon>
        <taxon>Sar</taxon>
        <taxon>Stramenopiles</taxon>
        <taxon>Oomycota</taxon>
        <taxon>Peronosporomycetes</taxon>
        <taxon>Peronosporales</taxon>
        <taxon>Peronosporaceae</taxon>
        <taxon>Phytophthora</taxon>
    </lineage>
</organism>
<proteinExistence type="predicted"/>
<dbReference type="EMBL" id="JAACNO010000207">
    <property type="protein sequence ID" value="KAF4148946.1"/>
    <property type="molecule type" value="Genomic_DNA"/>
</dbReference>
<evidence type="ECO:0000313" key="1">
    <source>
        <dbReference type="EMBL" id="KAF4148946.1"/>
    </source>
</evidence>
<reference evidence="1" key="1">
    <citation type="submission" date="2020-03" db="EMBL/GenBank/DDBJ databases">
        <title>Hybrid Assembly of Korean Phytophthora infestans isolates.</title>
        <authorList>
            <person name="Prokchorchik M."/>
            <person name="Lee Y."/>
            <person name="Seo J."/>
            <person name="Cho J.-H."/>
            <person name="Park Y.-E."/>
            <person name="Jang D.-C."/>
            <person name="Im J.-S."/>
            <person name="Choi J.-G."/>
            <person name="Park H.-J."/>
            <person name="Lee G.-B."/>
            <person name="Lee Y.-G."/>
            <person name="Hong S.-Y."/>
            <person name="Cho K."/>
            <person name="Sohn K.H."/>
        </authorList>
    </citation>
    <scope>NUCLEOTIDE SEQUENCE</scope>
    <source>
        <strain evidence="1">KR_2_A2</strain>
    </source>
</reference>
<evidence type="ECO:0000313" key="2">
    <source>
        <dbReference type="Proteomes" id="UP000704712"/>
    </source>
</evidence>
<dbReference type="AlphaFoldDB" id="A0A8S9V603"/>
<name>A0A8S9V603_PHYIN</name>
<dbReference type="Proteomes" id="UP000704712">
    <property type="component" value="Unassembled WGS sequence"/>
</dbReference>
<protein>
    <submittedName>
        <fullName evidence="1">Uncharacterized protein</fullName>
    </submittedName>
</protein>